<keyword evidence="14" id="KW-1185">Reference proteome</keyword>
<dbReference type="GO" id="GO:0046872">
    <property type="term" value="F:metal ion binding"/>
    <property type="evidence" value="ECO:0007669"/>
    <property type="project" value="UniProtKB-KW"/>
</dbReference>
<evidence type="ECO:0000256" key="11">
    <source>
        <dbReference type="ARBA" id="ARBA00035585"/>
    </source>
</evidence>
<feature type="binding site" evidence="12">
    <location>
        <position position="80"/>
    </location>
    <ligand>
        <name>Na(+)</name>
        <dbReference type="ChEBI" id="CHEBI:29101"/>
        <note>structural</note>
    </ligand>
</feature>
<keyword evidence="12" id="KW-0479">Metal-binding</keyword>
<comment type="caution">
    <text evidence="13">The sequence shown here is derived from an EMBL/GenBank/DDBJ whole genome shotgun (WGS) entry which is preliminary data.</text>
</comment>
<evidence type="ECO:0000256" key="10">
    <source>
        <dbReference type="ARBA" id="ARBA00035120"/>
    </source>
</evidence>
<dbReference type="HAMAP" id="MF_00454">
    <property type="entry name" value="FluC"/>
    <property type="match status" value="1"/>
</dbReference>
<evidence type="ECO:0000256" key="4">
    <source>
        <dbReference type="ARBA" id="ARBA00022692"/>
    </source>
</evidence>
<dbReference type="NCBIfam" id="TIGR00494">
    <property type="entry name" value="crcB"/>
    <property type="match status" value="1"/>
</dbReference>
<feature type="transmembrane region" description="Helical" evidence="12">
    <location>
        <begin position="44"/>
        <end position="62"/>
    </location>
</feature>
<keyword evidence="4 12" id="KW-0812">Transmembrane</keyword>
<evidence type="ECO:0000256" key="5">
    <source>
        <dbReference type="ARBA" id="ARBA00022989"/>
    </source>
</evidence>
<feature type="transmembrane region" description="Helical" evidence="12">
    <location>
        <begin position="110"/>
        <end position="130"/>
    </location>
</feature>
<dbReference type="PANTHER" id="PTHR28259:SF1">
    <property type="entry name" value="FLUORIDE EXPORT PROTEIN 1-RELATED"/>
    <property type="match status" value="1"/>
</dbReference>
<keyword evidence="12" id="KW-0813">Transport</keyword>
<dbReference type="GO" id="GO:0005886">
    <property type="term" value="C:plasma membrane"/>
    <property type="evidence" value="ECO:0007669"/>
    <property type="project" value="UniProtKB-SubCell"/>
</dbReference>
<gene>
    <name evidence="12" type="primary">fluC</name>
    <name evidence="12" type="synonym">crcB</name>
    <name evidence="13" type="ORF">EV696_106106</name>
</gene>
<name>A0A4R6UR29_9GAMM</name>
<organism evidence="13 14">
    <name type="scientific">Permianibacter aggregans</name>
    <dbReference type="NCBI Taxonomy" id="1510150"/>
    <lineage>
        <taxon>Bacteria</taxon>
        <taxon>Pseudomonadati</taxon>
        <taxon>Pseudomonadota</taxon>
        <taxon>Gammaproteobacteria</taxon>
        <taxon>Pseudomonadales</taxon>
        <taxon>Pseudomonadaceae</taxon>
        <taxon>Permianibacter</taxon>
    </lineage>
</organism>
<keyword evidence="8 12" id="KW-0472">Membrane</keyword>
<proteinExistence type="inferred from homology"/>
<dbReference type="Pfam" id="PF02537">
    <property type="entry name" value="CRCB"/>
    <property type="match status" value="1"/>
</dbReference>
<dbReference type="InterPro" id="IPR003691">
    <property type="entry name" value="FluC"/>
</dbReference>
<comment type="similarity">
    <text evidence="10 12">Belongs to the fluoride channel Fluc/FEX (TC 1.A.43) family.</text>
</comment>
<evidence type="ECO:0000256" key="9">
    <source>
        <dbReference type="ARBA" id="ARBA00023303"/>
    </source>
</evidence>
<dbReference type="GO" id="GO:0062054">
    <property type="term" value="F:fluoride channel activity"/>
    <property type="evidence" value="ECO:0007669"/>
    <property type="project" value="UniProtKB-UniRule"/>
</dbReference>
<protein>
    <recommendedName>
        <fullName evidence="12">Fluoride-specific ion channel FluC</fullName>
    </recommendedName>
</protein>
<feature type="binding site" evidence="12">
    <location>
        <position position="83"/>
    </location>
    <ligand>
        <name>Na(+)</name>
        <dbReference type="ChEBI" id="CHEBI:29101"/>
        <note>structural</note>
    </ligand>
</feature>
<reference evidence="13 14" key="1">
    <citation type="submission" date="2019-03" db="EMBL/GenBank/DDBJ databases">
        <title>Genomic Encyclopedia of Type Strains, Phase IV (KMG-IV): sequencing the most valuable type-strain genomes for metagenomic binning, comparative biology and taxonomic classification.</title>
        <authorList>
            <person name="Goeker M."/>
        </authorList>
    </citation>
    <scope>NUCLEOTIDE SEQUENCE [LARGE SCALE GENOMIC DNA]</scope>
    <source>
        <strain evidence="13 14">DSM 103792</strain>
    </source>
</reference>
<evidence type="ECO:0000313" key="13">
    <source>
        <dbReference type="EMBL" id="TDQ48666.1"/>
    </source>
</evidence>
<dbReference type="RefSeq" id="WP_198325201.1">
    <property type="nucleotide sequence ID" value="NZ_CP037953.1"/>
</dbReference>
<comment type="subcellular location">
    <subcellularLocation>
        <location evidence="1 12">Cell membrane</location>
        <topology evidence="1 12">Multi-pass membrane protein</topology>
    </subcellularLocation>
</comment>
<comment type="activity regulation">
    <text evidence="12">Na(+) is not transported, but it plays an essential structural role and its presence is essential for fluoride channel function.</text>
</comment>
<comment type="catalytic activity">
    <reaction evidence="11">
        <text>fluoride(in) = fluoride(out)</text>
        <dbReference type="Rhea" id="RHEA:76159"/>
        <dbReference type="ChEBI" id="CHEBI:17051"/>
    </reaction>
    <physiologicalReaction direction="left-to-right" evidence="11">
        <dbReference type="Rhea" id="RHEA:76160"/>
    </physiologicalReaction>
</comment>
<keyword evidence="2 12" id="KW-1003">Cell membrane</keyword>
<keyword evidence="9 12" id="KW-0407">Ion channel</keyword>
<comment type="function">
    <text evidence="12">Fluoride-specific ion channel. Important for reducing fluoride concentration in the cell, thus reducing its toxicity.</text>
</comment>
<dbReference type="Proteomes" id="UP000295375">
    <property type="component" value="Unassembled WGS sequence"/>
</dbReference>
<evidence type="ECO:0000256" key="7">
    <source>
        <dbReference type="ARBA" id="ARBA00023065"/>
    </source>
</evidence>
<evidence type="ECO:0000256" key="1">
    <source>
        <dbReference type="ARBA" id="ARBA00004651"/>
    </source>
</evidence>
<evidence type="ECO:0000256" key="12">
    <source>
        <dbReference type="HAMAP-Rule" id="MF_00454"/>
    </source>
</evidence>
<keyword evidence="3" id="KW-0997">Cell inner membrane</keyword>
<dbReference type="GO" id="GO:0140114">
    <property type="term" value="P:cellular detoxification of fluoride"/>
    <property type="evidence" value="ECO:0007669"/>
    <property type="project" value="UniProtKB-UniRule"/>
</dbReference>
<sequence length="131" mass="13845">MNPVFSLSVLAAIAGGAAAGALLRYLTSVAMFHWYGDRFPLATLLVNVVGSFIAGYLLLAISRGQFSELVRMLVIVGFCGALTTFSTFAVETVTLLQQGELIKALLNVGFNMVLCLVAVALGFALARSLLN</sequence>
<feature type="transmembrane region" description="Helical" evidence="12">
    <location>
        <begin position="69"/>
        <end position="90"/>
    </location>
</feature>
<evidence type="ECO:0000256" key="3">
    <source>
        <dbReference type="ARBA" id="ARBA00022519"/>
    </source>
</evidence>
<evidence type="ECO:0000256" key="6">
    <source>
        <dbReference type="ARBA" id="ARBA00023053"/>
    </source>
</evidence>
<accession>A0A4R6UR29</accession>
<dbReference type="EMBL" id="SNYM01000006">
    <property type="protein sequence ID" value="TDQ48666.1"/>
    <property type="molecule type" value="Genomic_DNA"/>
</dbReference>
<keyword evidence="5 12" id="KW-1133">Transmembrane helix</keyword>
<evidence type="ECO:0000313" key="14">
    <source>
        <dbReference type="Proteomes" id="UP000295375"/>
    </source>
</evidence>
<evidence type="ECO:0000256" key="2">
    <source>
        <dbReference type="ARBA" id="ARBA00022475"/>
    </source>
</evidence>
<dbReference type="PANTHER" id="PTHR28259">
    <property type="entry name" value="FLUORIDE EXPORT PROTEIN 1-RELATED"/>
    <property type="match status" value="1"/>
</dbReference>
<evidence type="ECO:0000256" key="8">
    <source>
        <dbReference type="ARBA" id="ARBA00023136"/>
    </source>
</evidence>
<keyword evidence="7 12" id="KW-0406">Ion transport</keyword>
<keyword evidence="6 12" id="KW-0915">Sodium</keyword>
<dbReference type="AlphaFoldDB" id="A0A4R6UR29"/>